<keyword evidence="1" id="KW-0732">Signal</keyword>
<keyword evidence="3" id="KW-1185">Reference proteome</keyword>
<feature type="chain" id="PRO_5031462104" description="D-galactarate dehydratase" evidence="1">
    <location>
        <begin position="26"/>
        <end position="176"/>
    </location>
</feature>
<dbReference type="RefSeq" id="WP_343042665.1">
    <property type="nucleotide sequence ID" value="NZ_JACIJM010000004.1"/>
</dbReference>
<dbReference type="Proteomes" id="UP000535415">
    <property type="component" value="Unassembled WGS sequence"/>
</dbReference>
<reference evidence="2 3" key="1">
    <citation type="submission" date="2020-08" db="EMBL/GenBank/DDBJ databases">
        <title>Genomic Encyclopedia of Type Strains, Phase IV (KMG-IV): sequencing the most valuable type-strain genomes for metagenomic binning, comparative biology and taxonomic classification.</title>
        <authorList>
            <person name="Goeker M."/>
        </authorList>
    </citation>
    <scope>NUCLEOTIDE SEQUENCE [LARGE SCALE GENOMIC DNA]</scope>
    <source>
        <strain evidence="2 3">DSM 101064</strain>
    </source>
</reference>
<dbReference type="AlphaFoldDB" id="A0A7W9EY07"/>
<proteinExistence type="predicted"/>
<evidence type="ECO:0008006" key="4">
    <source>
        <dbReference type="Google" id="ProtNLM"/>
    </source>
</evidence>
<sequence>MRRHIDTINLTHMKLIYILPVLSLAACTDPAWQLAPSGSAAVNAAAGTSVVPAETLNPAPPPPPPAAARTVEDFDTTSAEDRAAAVAVAEPAGEQSLGTTNISLGPPAQPGIWLETGLVTELTQGRVENPANGKSVNLELRPSGGPATAGSQMSLAALRLLDVPLTALIDVKVYRK</sequence>
<name>A0A7W9EY07_9RHOB</name>
<organism evidence="2 3">
    <name type="scientific">Yoonia ponticola</name>
    <dbReference type="NCBI Taxonomy" id="1524255"/>
    <lineage>
        <taxon>Bacteria</taxon>
        <taxon>Pseudomonadati</taxon>
        <taxon>Pseudomonadota</taxon>
        <taxon>Alphaproteobacteria</taxon>
        <taxon>Rhodobacterales</taxon>
        <taxon>Paracoccaceae</taxon>
        <taxon>Yoonia</taxon>
    </lineage>
</organism>
<dbReference type="PROSITE" id="PS51257">
    <property type="entry name" value="PROKAR_LIPOPROTEIN"/>
    <property type="match status" value="1"/>
</dbReference>
<evidence type="ECO:0000313" key="3">
    <source>
        <dbReference type="Proteomes" id="UP000535415"/>
    </source>
</evidence>
<comment type="caution">
    <text evidence="2">The sequence shown here is derived from an EMBL/GenBank/DDBJ whole genome shotgun (WGS) entry which is preliminary data.</text>
</comment>
<accession>A0A7W9EY07</accession>
<dbReference type="EMBL" id="JACIJM010000004">
    <property type="protein sequence ID" value="MBB5722199.1"/>
    <property type="molecule type" value="Genomic_DNA"/>
</dbReference>
<evidence type="ECO:0000256" key="1">
    <source>
        <dbReference type="SAM" id="SignalP"/>
    </source>
</evidence>
<protein>
    <recommendedName>
        <fullName evidence="4">D-galactarate dehydratase</fullName>
    </recommendedName>
</protein>
<feature type="signal peptide" evidence="1">
    <location>
        <begin position="1"/>
        <end position="25"/>
    </location>
</feature>
<gene>
    <name evidence="2" type="ORF">FHS72_001823</name>
</gene>
<evidence type="ECO:0000313" key="2">
    <source>
        <dbReference type="EMBL" id="MBB5722199.1"/>
    </source>
</evidence>